<feature type="non-terminal residue" evidence="2">
    <location>
        <position position="249"/>
    </location>
</feature>
<feature type="non-terminal residue" evidence="2">
    <location>
        <position position="1"/>
    </location>
</feature>
<gene>
    <name evidence="2" type="ORF">OTU49_013012</name>
</gene>
<sequence length="249" mass="27382">ATPASATPASATPASATPASSTTASPVSVKGVLEKSIRSGVADMNKYQNVLIHVAGLLHLVLDQIPETPAREVVQLLQESGMRDNDQWLELLDNTNMSPVIVKQISHLLNTEKTIEVSDERVRSCVALLPHLSSCKVEINILDDPGDLPHLPDLLAALTHHHCTQLLLWHHYYNADTTTTSDNLLELLQDRRHLEDFMGCLTGGGVRLLEECNKLRDFHLAVVSDYHAGCLLPQLHHTVTSTLPQLKRL</sequence>
<accession>A0AAW0VVW9</accession>
<comment type="caution">
    <text evidence="2">The sequence shown here is derived from an EMBL/GenBank/DDBJ whole genome shotgun (WGS) entry which is preliminary data.</text>
</comment>
<keyword evidence="3" id="KW-1185">Reference proteome</keyword>
<feature type="compositionally biased region" description="Low complexity" evidence="1">
    <location>
        <begin position="1"/>
        <end position="26"/>
    </location>
</feature>
<evidence type="ECO:0000313" key="2">
    <source>
        <dbReference type="EMBL" id="KAK8720940.1"/>
    </source>
</evidence>
<evidence type="ECO:0000256" key="1">
    <source>
        <dbReference type="SAM" id="MobiDB-lite"/>
    </source>
</evidence>
<evidence type="ECO:0000313" key="3">
    <source>
        <dbReference type="Proteomes" id="UP001445076"/>
    </source>
</evidence>
<name>A0AAW0VVW9_CHEQU</name>
<dbReference type="AlphaFoldDB" id="A0AAW0VVW9"/>
<dbReference type="Proteomes" id="UP001445076">
    <property type="component" value="Unassembled WGS sequence"/>
</dbReference>
<feature type="region of interest" description="Disordered" evidence="1">
    <location>
        <begin position="1"/>
        <end position="28"/>
    </location>
</feature>
<reference evidence="2 3" key="1">
    <citation type="journal article" date="2024" name="BMC Genomics">
        <title>Genome assembly of redclaw crayfish (Cherax quadricarinatus) provides insights into its immune adaptation and hypoxia tolerance.</title>
        <authorList>
            <person name="Liu Z."/>
            <person name="Zheng J."/>
            <person name="Li H."/>
            <person name="Fang K."/>
            <person name="Wang S."/>
            <person name="He J."/>
            <person name="Zhou D."/>
            <person name="Weng S."/>
            <person name="Chi M."/>
            <person name="Gu Z."/>
            <person name="He J."/>
            <person name="Li F."/>
            <person name="Wang M."/>
        </authorList>
    </citation>
    <scope>NUCLEOTIDE SEQUENCE [LARGE SCALE GENOMIC DNA]</scope>
    <source>
        <strain evidence="2">ZL_2023a</strain>
    </source>
</reference>
<organism evidence="2 3">
    <name type="scientific">Cherax quadricarinatus</name>
    <name type="common">Australian red claw crayfish</name>
    <dbReference type="NCBI Taxonomy" id="27406"/>
    <lineage>
        <taxon>Eukaryota</taxon>
        <taxon>Metazoa</taxon>
        <taxon>Ecdysozoa</taxon>
        <taxon>Arthropoda</taxon>
        <taxon>Crustacea</taxon>
        <taxon>Multicrustacea</taxon>
        <taxon>Malacostraca</taxon>
        <taxon>Eumalacostraca</taxon>
        <taxon>Eucarida</taxon>
        <taxon>Decapoda</taxon>
        <taxon>Pleocyemata</taxon>
        <taxon>Astacidea</taxon>
        <taxon>Parastacoidea</taxon>
        <taxon>Parastacidae</taxon>
        <taxon>Cherax</taxon>
    </lineage>
</organism>
<protein>
    <submittedName>
        <fullName evidence="2">Uncharacterized protein</fullName>
    </submittedName>
</protein>
<proteinExistence type="predicted"/>
<dbReference type="EMBL" id="JARKIK010000156">
    <property type="protein sequence ID" value="KAK8720940.1"/>
    <property type="molecule type" value="Genomic_DNA"/>
</dbReference>